<reference evidence="1 2" key="1">
    <citation type="journal article" date="2005" name="J. Bacteriol.">
        <title>Insights on evolution of virulence and resistance from the complete genome analysis of an early methicillin-resistant Staphylococcus aureus strain and a biofilm-producing methicillin-resistant Staphylococcus epidermidis strain.</title>
        <authorList>
            <person name="Gill S.R."/>
            <person name="Fouts D.E."/>
            <person name="Archer G.L."/>
            <person name="Mongodin E.F."/>
            <person name="Deboy R.T."/>
            <person name="Ravel J."/>
            <person name="Paulsen I.T."/>
            <person name="Kolonay J.F."/>
            <person name="Brinkac L."/>
            <person name="Beanan M."/>
            <person name="Dodson R.J."/>
            <person name="Daugherty S.C."/>
            <person name="Madupu R."/>
            <person name="Angiuoli S.V."/>
            <person name="Durkin A.S."/>
            <person name="Haft D.H."/>
            <person name="Vamathevan J."/>
            <person name="Khouri H."/>
            <person name="Utterback T."/>
            <person name="Lee C."/>
            <person name="Dimitrov G."/>
            <person name="Jiang L."/>
            <person name="Qin H."/>
            <person name="Weidman J."/>
            <person name="Tran K."/>
            <person name="Kang K."/>
            <person name="Hance I.R."/>
            <person name="Nelson K.E."/>
            <person name="Fraser C.M."/>
        </authorList>
    </citation>
    <scope>NUCLEOTIDE SEQUENCE [LARGE SCALE GENOMIC DNA]</scope>
    <source>
        <strain evidence="2">ATCC 35984 / RP62A</strain>
    </source>
</reference>
<organism evidence="1 2">
    <name type="scientific">Staphylococcus epidermidis (strain ATCC 35984 / DSM 28319 / BCRC 17069 / CCUG 31568 / BM 3577 / RP62A)</name>
    <dbReference type="NCBI Taxonomy" id="176279"/>
    <lineage>
        <taxon>Bacteria</taxon>
        <taxon>Bacillati</taxon>
        <taxon>Bacillota</taxon>
        <taxon>Bacilli</taxon>
        <taxon>Bacillales</taxon>
        <taxon>Staphylococcaceae</taxon>
        <taxon>Staphylococcus</taxon>
    </lineage>
</organism>
<dbReference type="HOGENOM" id="CLU_3348862_0_0_9"/>
<dbReference type="KEGG" id="ser:SERP1833"/>
<dbReference type="AlphaFoldDB" id="Q5HLZ7"/>
<sequence length="37" mass="4767">MVEQHHHLKYNYQVCVRQLYIRLLENLELSMFFMYYI</sequence>
<keyword evidence="2" id="KW-1185">Reference proteome</keyword>
<dbReference type="STRING" id="176279.SERP1833"/>
<evidence type="ECO:0000313" key="1">
    <source>
        <dbReference type="EMBL" id="AAW55171.1"/>
    </source>
</evidence>
<dbReference type="EMBL" id="CP000029">
    <property type="protein sequence ID" value="AAW55171.1"/>
    <property type="molecule type" value="Genomic_DNA"/>
</dbReference>
<name>Q5HLZ7_STAEQ</name>
<proteinExistence type="predicted"/>
<accession>Q5HLZ7</accession>
<dbReference type="Proteomes" id="UP000000531">
    <property type="component" value="Chromosome"/>
</dbReference>
<protein>
    <submittedName>
        <fullName evidence="1">Uncharacterized protein</fullName>
    </submittedName>
</protein>
<gene>
    <name evidence="1" type="ordered locus">SERP1833</name>
</gene>
<evidence type="ECO:0000313" key="2">
    <source>
        <dbReference type="Proteomes" id="UP000000531"/>
    </source>
</evidence>